<dbReference type="InterPro" id="IPR044665">
    <property type="entry name" value="E_coli_cyclophilin_A-like"/>
</dbReference>
<keyword evidence="2" id="KW-0697">Rotamase</keyword>
<name>A0A3B0Y062_9ZZZZ</name>
<proteinExistence type="predicted"/>
<dbReference type="InterPro" id="IPR020892">
    <property type="entry name" value="Cyclophilin-type_PPIase_CS"/>
</dbReference>
<dbReference type="CDD" id="cd01920">
    <property type="entry name" value="cyclophilin_EcCYP_like"/>
    <property type="match status" value="1"/>
</dbReference>
<protein>
    <recommendedName>
        <fullName evidence="1">peptidylprolyl isomerase</fullName>
        <ecNumber evidence="1">5.2.1.8</ecNumber>
    </recommendedName>
</protein>
<dbReference type="InterPro" id="IPR029000">
    <property type="entry name" value="Cyclophilin-like_dom_sf"/>
</dbReference>
<dbReference type="Gene3D" id="2.40.100.10">
    <property type="entry name" value="Cyclophilin-like"/>
    <property type="match status" value="1"/>
</dbReference>
<gene>
    <name evidence="5" type="ORF">MNBD_GAMMA13-1066</name>
</gene>
<dbReference type="PANTHER" id="PTHR43246">
    <property type="entry name" value="PEPTIDYL-PROLYL CIS-TRANS ISOMERASE CYP38, CHLOROPLASTIC"/>
    <property type="match status" value="1"/>
</dbReference>
<organism evidence="5">
    <name type="scientific">hydrothermal vent metagenome</name>
    <dbReference type="NCBI Taxonomy" id="652676"/>
    <lineage>
        <taxon>unclassified sequences</taxon>
        <taxon>metagenomes</taxon>
        <taxon>ecological metagenomes</taxon>
    </lineage>
</organism>
<dbReference type="InterPro" id="IPR002130">
    <property type="entry name" value="Cyclophilin-type_PPIase_dom"/>
</dbReference>
<dbReference type="EC" id="5.2.1.8" evidence="1"/>
<evidence type="ECO:0000256" key="2">
    <source>
        <dbReference type="ARBA" id="ARBA00023110"/>
    </source>
</evidence>
<dbReference type="EMBL" id="UOFK01000050">
    <property type="protein sequence ID" value="VAW74028.1"/>
    <property type="molecule type" value="Genomic_DNA"/>
</dbReference>
<evidence type="ECO:0000256" key="3">
    <source>
        <dbReference type="ARBA" id="ARBA00023235"/>
    </source>
</evidence>
<evidence type="ECO:0000259" key="4">
    <source>
        <dbReference type="PROSITE" id="PS50072"/>
    </source>
</evidence>
<dbReference type="AlphaFoldDB" id="A0A3B0Y062"/>
<reference evidence="5" key="1">
    <citation type="submission" date="2018-06" db="EMBL/GenBank/DDBJ databases">
        <authorList>
            <person name="Zhirakovskaya E."/>
        </authorList>
    </citation>
    <scope>NUCLEOTIDE SEQUENCE</scope>
</reference>
<dbReference type="GO" id="GO:0003755">
    <property type="term" value="F:peptidyl-prolyl cis-trans isomerase activity"/>
    <property type="evidence" value="ECO:0007669"/>
    <property type="project" value="UniProtKB-KW"/>
</dbReference>
<feature type="domain" description="PPIase cyclophilin-type" evidence="4">
    <location>
        <begin position="31"/>
        <end position="186"/>
    </location>
</feature>
<evidence type="ECO:0000313" key="5">
    <source>
        <dbReference type="EMBL" id="VAW74028.1"/>
    </source>
</evidence>
<dbReference type="PRINTS" id="PR00153">
    <property type="entry name" value="CSAPPISMRASE"/>
</dbReference>
<dbReference type="GO" id="GO:0006457">
    <property type="term" value="P:protein folding"/>
    <property type="evidence" value="ECO:0007669"/>
    <property type="project" value="InterPro"/>
</dbReference>
<dbReference type="Pfam" id="PF00160">
    <property type="entry name" value="Pro_isomerase"/>
    <property type="match status" value="1"/>
</dbReference>
<evidence type="ECO:0000256" key="1">
    <source>
        <dbReference type="ARBA" id="ARBA00013194"/>
    </source>
</evidence>
<dbReference type="SUPFAM" id="SSF50891">
    <property type="entry name" value="Cyclophilin-like"/>
    <property type="match status" value="1"/>
</dbReference>
<sequence length="196" mass="21614">MKQLLAALLLTLSFQTIAADKPKVSMETTKGTIVIELYPDKAPISVENFLHYVNDGAYNGTIFHRVIKGFMNQGGGFTPDLQKKSAKYPPIKNEADNGLKNKRGTIAMARTMEPNSATNQFFFNTADNAFLDHTGRSDRGWGYTVFGKVTDGMDVVDKIATTRTGPRGPFRSDVPLETIEITSVKLIEEKVPAKPQ</sequence>
<accession>A0A3B0Y062</accession>
<dbReference type="PROSITE" id="PS50072">
    <property type="entry name" value="CSA_PPIASE_2"/>
    <property type="match status" value="1"/>
</dbReference>
<dbReference type="PROSITE" id="PS00170">
    <property type="entry name" value="CSA_PPIASE_1"/>
    <property type="match status" value="1"/>
</dbReference>
<keyword evidence="3 5" id="KW-0413">Isomerase</keyword>